<protein>
    <submittedName>
        <fullName evidence="3">Uncharacterized protein</fullName>
    </submittedName>
</protein>
<sequence length="89" mass="8850">MKTFLVAALLSATAAIAAPTKPAPARAPAAETKAPASTDVQADPHAPAKTGTQAEATPEAAPSGRTEKMMQGTGTKKPVKAPASEKSAQ</sequence>
<organism evidence="3 4">
    <name type="scientific">Corallococcus coralloides</name>
    <name type="common">Myxococcus coralloides</name>
    <dbReference type="NCBI Taxonomy" id="184914"/>
    <lineage>
        <taxon>Bacteria</taxon>
        <taxon>Pseudomonadati</taxon>
        <taxon>Myxococcota</taxon>
        <taxon>Myxococcia</taxon>
        <taxon>Myxococcales</taxon>
        <taxon>Cystobacterineae</taxon>
        <taxon>Myxococcaceae</taxon>
        <taxon>Corallococcus</taxon>
    </lineage>
</organism>
<dbReference type="Proteomes" id="UP000288758">
    <property type="component" value="Chromosome"/>
</dbReference>
<name>A0A410RLF3_CORCK</name>
<evidence type="ECO:0000256" key="2">
    <source>
        <dbReference type="SAM" id="SignalP"/>
    </source>
</evidence>
<evidence type="ECO:0000313" key="4">
    <source>
        <dbReference type="Proteomes" id="UP000288758"/>
    </source>
</evidence>
<feature type="compositionally biased region" description="Low complexity" evidence="1">
    <location>
        <begin position="15"/>
        <end position="38"/>
    </location>
</feature>
<accession>A0A410RLF3</accession>
<reference evidence="3 4" key="1">
    <citation type="submission" date="2018-12" db="EMBL/GenBank/DDBJ databases">
        <title>Complete Genome Sequence of the Corallopyronin A producing Myxobacterium Corallococcus coralloides B035.</title>
        <authorList>
            <person name="Bouhired S.M."/>
            <person name="Rupp O."/>
            <person name="Blom J."/>
            <person name="Schaeberle T.F."/>
            <person name="Kehraus S."/>
            <person name="Schiefer A."/>
            <person name="Pfarr K."/>
            <person name="Goesmann A."/>
            <person name="Hoerauf A."/>
            <person name="Koenig G.M."/>
        </authorList>
    </citation>
    <scope>NUCLEOTIDE SEQUENCE [LARGE SCALE GENOMIC DNA]</scope>
    <source>
        <strain evidence="3 4">B035</strain>
    </source>
</reference>
<feature type="region of interest" description="Disordered" evidence="1">
    <location>
        <begin position="15"/>
        <end position="89"/>
    </location>
</feature>
<gene>
    <name evidence="3" type="ORF">EJ065_1101</name>
</gene>
<proteinExistence type="predicted"/>
<evidence type="ECO:0000256" key="1">
    <source>
        <dbReference type="SAM" id="MobiDB-lite"/>
    </source>
</evidence>
<feature type="signal peptide" evidence="2">
    <location>
        <begin position="1"/>
        <end position="17"/>
    </location>
</feature>
<dbReference type="EMBL" id="CP034669">
    <property type="protein sequence ID" value="QAT82706.1"/>
    <property type="molecule type" value="Genomic_DNA"/>
</dbReference>
<feature type="chain" id="PRO_5019346909" evidence="2">
    <location>
        <begin position="18"/>
        <end position="89"/>
    </location>
</feature>
<dbReference type="AlphaFoldDB" id="A0A410RLF3"/>
<keyword evidence="2" id="KW-0732">Signal</keyword>
<evidence type="ECO:0000313" key="3">
    <source>
        <dbReference type="EMBL" id="QAT82706.1"/>
    </source>
</evidence>
<dbReference type="RefSeq" id="WP_164933139.1">
    <property type="nucleotide sequence ID" value="NZ_CP034669.1"/>
</dbReference>